<dbReference type="CDD" id="cd06582">
    <property type="entry name" value="TM_PBP1_LivH_like"/>
    <property type="match status" value="1"/>
</dbReference>
<keyword evidence="7 9" id="KW-0472">Membrane</keyword>
<feature type="transmembrane region" description="Helical" evidence="9">
    <location>
        <begin position="9"/>
        <end position="30"/>
    </location>
</feature>
<gene>
    <name evidence="10" type="ORF">METZ01_LOCUS56430</name>
</gene>
<feature type="transmembrane region" description="Helical" evidence="9">
    <location>
        <begin position="232"/>
        <end position="256"/>
    </location>
</feature>
<evidence type="ECO:0000256" key="3">
    <source>
        <dbReference type="ARBA" id="ARBA00022475"/>
    </source>
</evidence>
<dbReference type="PANTHER" id="PTHR11795:SF452">
    <property type="entry name" value="ABC TRANSPORTER PERMEASE PROTEIN"/>
    <property type="match status" value="1"/>
</dbReference>
<dbReference type="InterPro" id="IPR052157">
    <property type="entry name" value="BCAA_transport_permease"/>
</dbReference>
<evidence type="ECO:0008006" key="11">
    <source>
        <dbReference type="Google" id="ProtNLM"/>
    </source>
</evidence>
<dbReference type="GO" id="GO:0006865">
    <property type="term" value="P:amino acid transport"/>
    <property type="evidence" value="ECO:0007669"/>
    <property type="project" value="UniProtKB-KW"/>
</dbReference>
<evidence type="ECO:0000256" key="8">
    <source>
        <dbReference type="ARBA" id="ARBA00037998"/>
    </source>
</evidence>
<evidence type="ECO:0000256" key="4">
    <source>
        <dbReference type="ARBA" id="ARBA00022692"/>
    </source>
</evidence>
<dbReference type="AlphaFoldDB" id="A0A381SHX3"/>
<evidence type="ECO:0000256" key="9">
    <source>
        <dbReference type="SAM" id="Phobius"/>
    </source>
</evidence>
<feature type="transmembrane region" description="Helical" evidence="9">
    <location>
        <begin position="268"/>
        <end position="285"/>
    </location>
</feature>
<feature type="transmembrane region" description="Helical" evidence="9">
    <location>
        <begin position="197"/>
        <end position="220"/>
    </location>
</feature>
<evidence type="ECO:0000256" key="6">
    <source>
        <dbReference type="ARBA" id="ARBA00022989"/>
    </source>
</evidence>
<dbReference type="GO" id="GO:0022857">
    <property type="term" value="F:transmembrane transporter activity"/>
    <property type="evidence" value="ECO:0007669"/>
    <property type="project" value="InterPro"/>
</dbReference>
<keyword evidence="4 9" id="KW-0812">Transmembrane</keyword>
<keyword evidence="3" id="KW-1003">Cell membrane</keyword>
<accession>A0A381SHX3</accession>
<sequence>MDLIILTQYVLSGLVIGVIYALMAVSITFVHGMMKVVNWSMGEYYMMGGYIQYLLITMLIGPSLWFLGIPIAFAIIFMLGVVIQRYMLHPMFVGESERMDEYATIVTITLMILFRNLAIIIGGPYQYSVPDYFPPTDLGPLPISGNRFMALIGTALILGILYYVMKKTWPGRALLGMSQNRIGIQTAGINVRRLDEIAFGIGVGLAAAAGALLAPVFLVWAESGSVPTMKGFEIVVIGGLGSIPGSIIAALLLGLIESLGSVFISSEYRDLFGFVFLILILIFRPNGLFGDRERLA</sequence>
<evidence type="ECO:0000256" key="5">
    <source>
        <dbReference type="ARBA" id="ARBA00022970"/>
    </source>
</evidence>
<name>A0A381SHX3_9ZZZZ</name>
<keyword evidence="6 9" id="KW-1133">Transmembrane helix</keyword>
<evidence type="ECO:0000256" key="2">
    <source>
        <dbReference type="ARBA" id="ARBA00022448"/>
    </source>
</evidence>
<dbReference type="Pfam" id="PF02653">
    <property type="entry name" value="BPD_transp_2"/>
    <property type="match status" value="1"/>
</dbReference>
<protein>
    <recommendedName>
        <fullName evidence="11">Branched-chain amino acid ABC transporter permease</fullName>
    </recommendedName>
</protein>
<dbReference type="PANTHER" id="PTHR11795">
    <property type="entry name" value="BRANCHED-CHAIN AMINO ACID TRANSPORT SYSTEM PERMEASE PROTEIN LIVH"/>
    <property type="match status" value="1"/>
</dbReference>
<proteinExistence type="inferred from homology"/>
<reference evidence="10" key="1">
    <citation type="submission" date="2018-05" db="EMBL/GenBank/DDBJ databases">
        <authorList>
            <person name="Lanie J.A."/>
            <person name="Ng W.-L."/>
            <person name="Kazmierczak K.M."/>
            <person name="Andrzejewski T.M."/>
            <person name="Davidsen T.M."/>
            <person name="Wayne K.J."/>
            <person name="Tettelin H."/>
            <person name="Glass J.I."/>
            <person name="Rusch D."/>
            <person name="Podicherti R."/>
            <person name="Tsui H.-C.T."/>
            <person name="Winkler M.E."/>
        </authorList>
    </citation>
    <scope>NUCLEOTIDE SEQUENCE</scope>
</reference>
<feature type="transmembrane region" description="Helical" evidence="9">
    <location>
        <begin position="104"/>
        <end position="127"/>
    </location>
</feature>
<evidence type="ECO:0000313" key="10">
    <source>
        <dbReference type="EMBL" id="SVA03576.1"/>
    </source>
</evidence>
<dbReference type="EMBL" id="UINC01003126">
    <property type="protein sequence ID" value="SVA03576.1"/>
    <property type="molecule type" value="Genomic_DNA"/>
</dbReference>
<evidence type="ECO:0000256" key="7">
    <source>
        <dbReference type="ARBA" id="ARBA00023136"/>
    </source>
</evidence>
<dbReference type="InterPro" id="IPR001851">
    <property type="entry name" value="ABC_transp_permease"/>
</dbReference>
<feature type="transmembrane region" description="Helical" evidence="9">
    <location>
        <begin position="147"/>
        <end position="165"/>
    </location>
</feature>
<keyword evidence="5" id="KW-0029">Amino-acid transport</keyword>
<keyword evidence="2" id="KW-0813">Transport</keyword>
<comment type="similarity">
    <text evidence="8">Belongs to the binding-protein-dependent transport system permease family. LivHM subfamily.</text>
</comment>
<feature type="transmembrane region" description="Helical" evidence="9">
    <location>
        <begin position="50"/>
        <end position="83"/>
    </location>
</feature>
<organism evidence="10">
    <name type="scientific">marine metagenome</name>
    <dbReference type="NCBI Taxonomy" id="408172"/>
    <lineage>
        <taxon>unclassified sequences</taxon>
        <taxon>metagenomes</taxon>
        <taxon>ecological metagenomes</taxon>
    </lineage>
</organism>
<comment type="subcellular location">
    <subcellularLocation>
        <location evidence="1">Cell membrane</location>
        <topology evidence="1">Multi-pass membrane protein</topology>
    </subcellularLocation>
</comment>
<evidence type="ECO:0000256" key="1">
    <source>
        <dbReference type="ARBA" id="ARBA00004651"/>
    </source>
</evidence>
<dbReference type="GO" id="GO:0005886">
    <property type="term" value="C:plasma membrane"/>
    <property type="evidence" value="ECO:0007669"/>
    <property type="project" value="UniProtKB-SubCell"/>
</dbReference>